<evidence type="ECO:0000256" key="1">
    <source>
        <dbReference type="SAM" id="MobiDB-lite"/>
    </source>
</evidence>
<evidence type="ECO:0000313" key="3">
    <source>
        <dbReference type="Proteomes" id="UP000005237"/>
    </source>
</evidence>
<keyword evidence="3" id="KW-1185">Reference proteome</keyword>
<dbReference type="AlphaFoldDB" id="A0A8R1DS21"/>
<reference evidence="2" key="2">
    <citation type="submission" date="2022-06" db="UniProtKB">
        <authorList>
            <consortium name="EnsemblMetazoa"/>
        </authorList>
    </citation>
    <scope>IDENTIFICATION</scope>
    <source>
        <strain evidence="2">DF5081</strain>
    </source>
</reference>
<organism evidence="2 3">
    <name type="scientific">Caenorhabditis japonica</name>
    <dbReference type="NCBI Taxonomy" id="281687"/>
    <lineage>
        <taxon>Eukaryota</taxon>
        <taxon>Metazoa</taxon>
        <taxon>Ecdysozoa</taxon>
        <taxon>Nematoda</taxon>
        <taxon>Chromadorea</taxon>
        <taxon>Rhabditida</taxon>
        <taxon>Rhabditina</taxon>
        <taxon>Rhabditomorpha</taxon>
        <taxon>Rhabditoidea</taxon>
        <taxon>Rhabditidae</taxon>
        <taxon>Peloderinae</taxon>
        <taxon>Caenorhabditis</taxon>
    </lineage>
</organism>
<feature type="region of interest" description="Disordered" evidence="1">
    <location>
        <begin position="139"/>
        <end position="175"/>
    </location>
</feature>
<dbReference type="EnsemblMetazoa" id="CJA10043.1">
    <property type="protein sequence ID" value="CJA10043.1"/>
    <property type="gene ID" value="WBGene00129247"/>
</dbReference>
<proteinExistence type="predicted"/>
<sequence length="556" mass="61326">MNSPTSPISGTAAVVAAAGNSSGIRGPRTKMFKNSQKRAPRTSFFFRHRRQSTLTRQDLGFSPEATTNESCALWNAVNGYLASAKVLRGGNVPCEVAPLSMYDLVVLMNKVGGIRSKYDVQSWLLSLFLTGTGLRVSSIRNEKSPGNLRDDDDDDDQNDDEAGGGAAAATANGGTDGGDDKSLCVDFDTLTNKNVQIYRRRGRCDDPVGSCRFRVVIKVLATKTTGTELYKPHRLGFSYPQMRNDNTWDWGLSVAVATLSICVLHGFVSLEHVFGDKFEPPHAEDEFKVPMNNETPTRLFVSADSHGNLTTRPMRCVAASLAHSADTLQIPSALFTSRSYRKGFAKSIAQSLVTGHNWKRPVSVQLLKYNLYTSCPLTDGILERQLSVSGGCAIDWMSSLVSTSPWAKKGYGHTTIETSPWAHNKEIVWKKKKELTNALNLHNWRLCPTAAFEEETLAKKMNGKFTLNLQKTLEQLNVENPRGPHSSSKTTFCGMGRLPVVRVVPPSSSPKYICPVVGCANCPQKSVWATNAHWKRCHSRNPGQNHYRVADKYRTF</sequence>
<feature type="compositionally biased region" description="Acidic residues" evidence="1">
    <location>
        <begin position="150"/>
        <end position="162"/>
    </location>
</feature>
<accession>A0A8R1DS21</accession>
<evidence type="ECO:0000313" key="2">
    <source>
        <dbReference type="EnsemblMetazoa" id="CJA10043.1"/>
    </source>
</evidence>
<reference evidence="3" key="1">
    <citation type="submission" date="2010-08" db="EMBL/GenBank/DDBJ databases">
        <authorList>
            <consortium name="Caenorhabditis japonica Sequencing Consortium"/>
            <person name="Wilson R.K."/>
        </authorList>
    </citation>
    <scope>NUCLEOTIDE SEQUENCE [LARGE SCALE GENOMIC DNA]</scope>
    <source>
        <strain evidence="3">DF5081</strain>
    </source>
</reference>
<dbReference type="Proteomes" id="UP000005237">
    <property type="component" value="Unassembled WGS sequence"/>
</dbReference>
<protein>
    <submittedName>
        <fullName evidence="2">Uncharacterized protein</fullName>
    </submittedName>
</protein>
<name>A0A8R1DS21_CAEJA</name>